<gene>
    <name evidence="2" type="ORF">CYMTET_12155</name>
</gene>
<evidence type="ECO:0000256" key="1">
    <source>
        <dbReference type="SAM" id="Phobius"/>
    </source>
</evidence>
<keyword evidence="1" id="KW-0472">Membrane</keyword>
<proteinExistence type="predicted"/>
<accession>A0AAE0LCQ2</accession>
<keyword evidence="1" id="KW-1133">Transmembrane helix</keyword>
<name>A0AAE0LCQ2_9CHLO</name>
<evidence type="ECO:0000313" key="3">
    <source>
        <dbReference type="Proteomes" id="UP001190700"/>
    </source>
</evidence>
<keyword evidence="3" id="KW-1185">Reference proteome</keyword>
<evidence type="ECO:0000313" key="2">
    <source>
        <dbReference type="EMBL" id="KAK3279980.1"/>
    </source>
</evidence>
<feature type="transmembrane region" description="Helical" evidence="1">
    <location>
        <begin position="32"/>
        <end position="53"/>
    </location>
</feature>
<dbReference type="EMBL" id="LGRX02004589">
    <property type="protein sequence ID" value="KAK3279980.1"/>
    <property type="molecule type" value="Genomic_DNA"/>
</dbReference>
<comment type="caution">
    <text evidence="2">The sequence shown here is derived from an EMBL/GenBank/DDBJ whole genome shotgun (WGS) entry which is preliminary data.</text>
</comment>
<dbReference type="Proteomes" id="UP001190700">
    <property type="component" value="Unassembled WGS sequence"/>
</dbReference>
<reference evidence="2 3" key="1">
    <citation type="journal article" date="2015" name="Genome Biol. Evol.">
        <title>Comparative Genomics of a Bacterivorous Green Alga Reveals Evolutionary Causalities and Consequences of Phago-Mixotrophic Mode of Nutrition.</title>
        <authorList>
            <person name="Burns J.A."/>
            <person name="Paasch A."/>
            <person name="Narechania A."/>
            <person name="Kim E."/>
        </authorList>
    </citation>
    <scope>NUCLEOTIDE SEQUENCE [LARGE SCALE GENOMIC DNA]</scope>
    <source>
        <strain evidence="2 3">PLY_AMNH</strain>
    </source>
</reference>
<protein>
    <submittedName>
        <fullName evidence="2">Uncharacterized protein</fullName>
    </submittedName>
</protein>
<sequence length="112" mass="11566">MHPATVQDEPPRACRSAVGCGVPPLGFGMPTMGAFAVLSLLCIYSFAGVVVFVHYGCHAHGSIGCGDAFASYCSALDWDTPSFFFTHEFADLVNVPGSGSGSGSRCATDRAA</sequence>
<organism evidence="2 3">
    <name type="scientific">Cymbomonas tetramitiformis</name>
    <dbReference type="NCBI Taxonomy" id="36881"/>
    <lineage>
        <taxon>Eukaryota</taxon>
        <taxon>Viridiplantae</taxon>
        <taxon>Chlorophyta</taxon>
        <taxon>Pyramimonadophyceae</taxon>
        <taxon>Pyramimonadales</taxon>
        <taxon>Pyramimonadaceae</taxon>
        <taxon>Cymbomonas</taxon>
    </lineage>
</organism>
<dbReference type="AlphaFoldDB" id="A0AAE0LCQ2"/>
<keyword evidence="1" id="KW-0812">Transmembrane</keyword>